<evidence type="ECO:0000256" key="5">
    <source>
        <dbReference type="ARBA" id="ARBA00023125"/>
    </source>
</evidence>
<feature type="non-terminal residue" evidence="10">
    <location>
        <position position="1"/>
    </location>
</feature>
<dbReference type="Pfam" id="PF02701">
    <property type="entry name" value="Zn_ribbon_Dof"/>
    <property type="match status" value="1"/>
</dbReference>
<feature type="region of interest" description="Disordered" evidence="8">
    <location>
        <begin position="90"/>
        <end position="120"/>
    </location>
</feature>
<keyword evidence="6" id="KW-0804">Transcription</keyword>
<evidence type="ECO:0000256" key="6">
    <source>
        <dbReference type="ARBA" id="ARBA00023163"/>
    </source>
</evidence>
<dbReference type="PANTHER" id="PTHR31992:SF313">
    <property type="entry name" value="DOF ZINC FINGER PROTEIN DOF5.7"/>
    <property type="match status" value="1"/>
</dbReference>
<keyword evidence="4" id="KW-0805">Transcription regulation</keyword>
<dbReference type="EMBL" id="OZ020104">
    <property type="protein sequence ID" value="CAK9278370.1"/>
    <property type="molecule type" value="Genomic_DNA"/>
</dbReference>
<protein>
    <recommendedName>
        <fullName evidence="9">Dof-type domain-containing protein</fullName>
    </recommendedName>
</protein>
<evidence type="ECO:0000259" key="9">
    <source>
        <dbReference type="PROSITE" id="PS50884"/>
    </source>
</evidence>
<keyword evidence="1" id="KW-0479">Metal-binding</keyword>
<keyword evidence="11" id="KW-1185">Reference proteome</keyword>
<evidence type="ECO:0000256" key="3">
    <source>
        <dbReference type="ARBA" id="ARBA00022833"/>
    </source>
</evidence>
<dbReference type="InterPro" id="IPR045174">
    <property type="entry name" value="Dof"/>
</dbReference>
<gene>
    <name evidence="10" type="ORF">CSSPJE1EN1_LOCUS23848</name>
</gene>
<feature type="region of interest" description="Disordered" evidence="8">
    <location>
        <begin position="211"/>
        <end position="302"/>
    </location>
</feature>
<dbReference type="PROSITE" id="PS50884">
    <property type="entry name" value="ZF_DOF_2"/>
    <property type="match status" value="1"/>
</dbReference>
<dbReference type="PROSITE" id="PS01361">
    <property type="entry name" value="ZF_DOF_1"/>
    <property type="match status" value="1"/>
</dbReference>
<keyword evidence="5" id="KW-0238">DNA-binding</keyword>
<feature type="region of interest" description="Disordered" evidence="8">
    <location>
        <begin position="1"/>
        <end position="23"/>
    </location>
</feature>
<dbReference type="InterPro" id="IPR003851">
    <property type="entry name" value="Znf_Dof"/>
</dbReference>
<keyword evidence="3" id="KW-0862">Zinc</keyword>
<feature type="compositionally biased region" description="Polar residues" evidence="8">
    <location>
        <begin position="106"/>
        <end position="120"/>
    </location>
</feature>
<proteinExistence type="predicted"/>
<evidence type="ECO:0000256" key="2">
    <source>
        <dbReference type="ARBA" id="ARBA00022771"/>
    </source>
</evidence>
<sequence>MELYSHQISPKGRSRGGGGGGGGLSIEPMLMLWRERRLKPPDQVMACPRCQSLNTKFCYYNNYSLTQPRHFCKNCRRYWTAGGTLRNVPVGGGCRKNKRAKHRNSADGQSSSGTAGNTESDLFGAADQQQHTRLGSSSASFFNSEEGKVFANSQEATWSQSQGASHSGEAGLAFAHSSQGPSIGQHSQPFESGIMSLGLFNSVRPDAGLSMHTSQQQAKSKFTAPSLSPTHGLGEESPQPAAVAWQQSASQGGMPHYETVPDTGFWSNSGWPPVDMHALHGSGGPRLLNDDDDDDGGGGGGG</sequence>
<evidence type="ECO:0000256" key="7">
    <source>
        <dbReference type="ARBA" id="ARBA00023242"/>
    </source>
</evidence>
<feature type="domain" description="Dof-type" evidence="9">
    <location>
        <begin position="45"/>
        <end position="99"/>
    </location>
</feature>
<dbReference type="PANTHER" id="PTHR31992">
    <property type="entry name" value="DOF ZINC FINGER PROTEIN DOF1.4-RELATED"/>
    <property type="match status" value="1"/>
</dbReference>
<name>A0ABP0XIN9_9BRYO</name>
<evidence type="ECO:0000313" key="10">
    <source>
        <dbReference type="EMBL" id="CAK9278370.1"/>
    </source>
</evidence>
<reference evidence="10" key="1">
    <citation type="submission" date="2024-02" db="EMBL/GenBank/DDBJ databases">
        <authorList>
            <consortium name="ELIXIR-Norway"/>
            <consortium name="Elixir Norway"/>
        </authorList>
    </citation>
    <scope>NUCLEOTIDE SEQUENCE</scope>
</reference>
<feature type="compositionally biased region" description="Polar residues" evidence="8">
    <location>
        <begin position="211"/>
        <end position="229"/>
    </location>
</feature>
<organism evidence="10 11">
    <name type="scientific">Sphagnum jensenii</name>
    <dbReference type="NCBI Taxonomy" id="128206"/>
    <lineage>
        <taxon>Eukaryota</taxon>
        <taxon>Viridiplantae</taxon>
        <taxon>Streptophyta</taxon>
        <taxon>Embryophyta</taxon>
        <taxon>Bryophyta</taxon>
        <taxon>Sphagnophytina</taxon>
        <taxon>Sphagnopsida</taxon>
        <taxon>Sphagnales</taxon>
        <taxon>Sphagnaceae</taxon>
        <taxon>Sphagnum</taxon>
    </lineage>
</organism>
<keyword evidence="7" id="KW-0539">Nucleus</keyword>
<evidence type="ECO:0000256" key="1">
    <source>
        <dbReference type="ARBA" id="ARBA00022723"/>
    </source>
</evidence>
<keyword evidence="2" id="KW-0863">Zinc-finger</keyword>
<evidence type="ECO:0000313" key="11">
    <source>
        <dbReference type="Proteomes" id="UP001497444"/>
    </source>
</evidence>
<evidence type="ECO:0000256" key="8">
    <source>
        <dbReference type="SAM" id="MobiDB-lite"/>
    </source>
</evidence>
<accession>A0ABP0XIN9</accession>
<evidence type="ECO:0000256" key="4">
    <source>
        <dbReference type="ARBA" id="ARBA00023015"/>
    </source>
</evidence>
<dbReference type="Proteomes" id="UP001497444">
    <property type="component" value="Chromosome 9"/>
</dbReference>